<dbReference type="Pfam" id="PF01784">
    <property type="entry name" value="DUF34_NIF3"/>
    <property type="match status" value="1"/>
</dbReference>
<dbReference type="SUPFAM" id="SSF102705">
    <property type="entry name" value="NIF3 (NGG1p interacting factor 3)-like"/>
    <property type="match status" value="1"/>
</dbReference>
<evidence type="ECO:0000313" key="5">
    <source>
        <dbReference type="EMBL" id="QHI68619.1"/>
    </source>
</evidence>
<dbReference type="PANTHER" id="PTHR13799">
    <property type="entry name" value="NGG1 INTERACTING FACTOR 3"/>
    <property type="match status" value="1"/>
</dbReference>
<feature type="binding site" evidence="4">
    <location>
        <position position="66"/>
    </location>
    <ligand>
        <name>a divalent metal cation</name>
        <dbReference type="ChEBI" id="CHEBI:60240"/>
        <label>1</label>
    </ligand>
</feature>
<dbReference type="KEGG" id="taer:GT409_03860"/>
<evidence type="ECO:0000313" key="6">
    <source>
        <dbReference type="Proteomes" id="UP000464954"/>
    </source>
</evidence>
<name>A0A6P1M1C2_9BACT</name>
<dbReference type="GO" id="GO:0046872">
    <property type="term" value="F:metal ion binding"/>
    <property type="evidence" value="ECO:0007669"/>
    <property type="project" value="UniProtKB-KW"/>
</dbReference>
<feature type="binding site" evidence="4">
    <location>
        <position position="219"/>
    </location>
    <ligand>
        <name>a divalent metal cation</name>
        <dbReference type="ChEBI" id="CHEBI:60240"/>
        <label>1</label>
    </ligand>
</feature>
<dbReference type="InterPro" id="IPR036069">
    <property type="entry name" value="DUF34/NIF3_sf"/>
</dbReference>
<organism evidence="5 6">
    <name type="scientific">Tichowtungia aerotolerans</name>
    <dbReference type="NCBI Taxonomy" id="2697043"/>
    <lineage>
        <taxon>Bacteria</taxon>
        <taxon>Pseudomonadati</taxon>
        <taxon>Kiritimatiellota</taxon>
        <taxon>Tichowtungiia</taxon>
        <taxon>Tichowtungiales</taxon>
        <taxon>Tichowtungiaceae</taxon>
        <taxon>Tichowtungia</taxon>
    </lineage>
</organism>
<comment type="subunit">
    <text evidence="2">Homohexamer.</text>
</comment>
<evidence type="ECO:0000256" key="2">
    <source>
        <dbReference type="ARBA" id="ARBA00011643"/>
    </source>
</evidence>
<proteinExistence type="inferred from homology"/>
<dbReference type="PANTHER" id="PTHR13799:SF13">
    <property type="entry name" value="NIF3-LIKE PROTEIN 1"/>
    <property type="match status" value="1"/>
</dbReference>
<keyword evidence="4" id="KW-0479">Metal-binding</keyword>
<dbReference type="Gene3D" id="3.40.1390.30">
    <property type="entry name" value="NIF3 (NGG1p interacting factor 3)-like"/>
    <property type="match status" value="2"/>
</dbReference>
<protein>
    <recommendedName>
        <fullName evidence="3">GTP cyclohydrolase 1 type 2 homolog</fullName>
    </recommendedName>
</protein>
<sequence>MKLKTLIQTLEEIAPLELAESWDNPGLLIEPLKTREISKVLLAVDLTDAVAREAVQKKADAIVTYHPLFFGGFQKLQKSDPQAHSAMRLIQHDIAVYSPHTALDAAPGGVNDWLADSLGEGDLYCAETGGARIVELAAPVKLPTLGKRIREFLHINQVQTAQANDRPIKTIALCAGAGISALKEIKADCYLTGEMKHHDVLDAVERGTSVILCGHTETERGYLKILRRLILTETEKTVEVILSRADTAPLKTM</sequence>
<dbReference type="NCBIfam" id="TIGR00486">
    <property type="entry name" value="YbgI_SA1388"/>
    <property type="match status" value="1"/>
</dbReference>
<comment type="similarity">
    <text evidence="1">Belongs to the GTP cyclohydrolase I type 2/NIF3 family.</text>
</comment>
<accession>A0A6P1M1C2</accession>
<dbReference type="InterPro" id="IPR002678">
    <property type="entry name" value="DUF34/NIF3"/>
</dbReference>
<feature type="binding site" evidence="4">
    <location>
        <position position="104"/>
    </location>
    <ligand>
        <name>a divalent metal cation</name>
        <dbReference type="ChEBI" id="CHEBI:60240"/>
        <label>1</label>
    </ligand>
</feature>
<evidence type="ECO:0000256" key="3">
    <source>
        <dbReference type="ARBA" id="ARBA00022112"/>
    </source>
</evidence>
<reference evidence="5 6" key="1">
    <citation type="submission" date="2020-01" db="EMBL/GenBank/DDBJ databases">
        <title>Ponticoccus aerotolerans gen. nov., sp. nov., an anaerobic bacterium and proposal of Ponticoccusceae fam. nov., Ponticoccusles ord. nov. and Ponticoccuse classis nov. in the phylum Kiritimatiellaeota.</title>
        <authorList>
            <person name="Zhou L.Y."/>
            <person name="Du Z.J."/>
        </authorList>
    </citation>
    <scope>NUCLEOTIDE SEQUENCE [LARGE SCALE GENOMIC DNA]</scope>
    <source>
        <strain evidence="5 6">S-5007</strain>
    </source>
</reference>
<dbReference type="EMBL" id="CP047593">
    <property type="protein sequence ID" value="QHI68619.1"/>
    <property type="molecule type" value="Genomic_DNA"/>
</dbReference>
<dbReference type="Proteomes" id="UP000464954">
    <property type="component" value="Chromosome"/>
</dbReference>
<dbReference type="AlphaFoldDB" id="A0A6P1M1C2"/>
<feature type="binding site" evidence="4">
    <location>
        <position position="215"/>
    </location>
    <ligand>
        <name>a divalent metal cation</name>
        <dbReference type="ChEBI" id="CHEBI:60240"/>
        <label>2</label>
    </ligand>
</feature>
<dbReference type="GO" id="GO:0005737">
    <property type="term" value="C:cytoplasm"/>
    <property type="evidence" value="ECO:0007669"/>
    <property type="project" value="TreeGrafter"/>
</dbReference>
<keyword evidence="6" id="KW-1185">Reference proteome</keyword>
<dbReference type="RefSeq" id="WP_160627114.1">
    <property type="nucleotide sequence ID" value="NZ_CP047593.1"/>
</dbReference>
<gene>
    <name evidence="5" type="ORF">GT409_03860</name>
</gene>
<dbReference type="FunFam" id="3.40.1390.30:FF:000001">
    <property type="entry name" value="GTP cyclohydrolase 1 type 2"/>
    <property type="match status" value="1"/>
</dbReference>
<evidence type="ECO:0000256" key="4">
    <source>
        <dbReference type="PIRSR" id="PIRSR602678-1"/>
    </source>
</evidence>
<evidence type="ECO:0000256" key="1">
    <source>
        <dbReference type="ARBA" id="ARBA00006964"/>
    </source>
</evidence>